<keyword evidence="4" id="KW-0539">Nucleus</keyword>
<feature type="compositionally biased region" description="Low complexity" evidence="6">
    <location>
        <begin position="338"/>
        <end position="378"/>
    </location>
</feature>
<dbReference type="PROSITE" id="PS50102">
    <property type="entry name" value="RRM"/>
    <property type="match status" value="1"/>
</dbReference>
<reference evidence="9" key="1">
    <citation type="journal article" date="2013" name="Genome Announc.">
        <title>Draft genome sequence of the ascomycete Phaeoacremonium aleophilum strain UCR-PA7, a causal agent of the esca disease complex in grapevines.</title>
        <authorList>
            <person name="Blanco-Ulate B."/>
            <person name="Rolshausen P."/>
            <person name="Cantu D."/>
        </authorList>
    </citation>
    <scope>NUCLEOTIDE SEQUENCE [LARGE SCALE GENOMIC DNA]</scope>
    <source>
        <strain evidence="9">UCR-PA7</strain>
    </source>
</reference>
<dbReference type="SMART" id="SM00360">
    <property type="entry name" value="RRM"/>
    <property type="match status" value="1"/>
</dbReference>
<gene>
    <name evidence="8" type="ORF">UCRPA7_866</name>
</gene>
<dbReference type="HOGENOM" id="CLU_018549_0_0_1"/>
<evidence type="ECO:0000313" key="9">
    <source>
        <dbReference type="Proteomes" id="UP000014074"/>
    </source>
</evidence>
<sequence>MATPQVLSRKANGVLPVAAAQATTDAPKATKSKVPVDGEKVVIRRLPPGMTEDECIKLLGEDWKVGNGKVDWFSYQPGKISQDPSKPSRPARAYLHLKKREEALPLNEMVKTIIWEDAKDTYNSPSLIAPPAVELAIYKKVPSGKRRNDGRQGTIDQDQEFMDFLEGLANPTVATKEGEGGEATEEEGKSAAKATSTPLIDYLREKKANKAKDSSGSKSGKHGRQESQGGKGKGSAAAGDDSKKKSKESKSDKPKETVKILTKKQAAEAAAEAAKVVAGQLSGASTQEAPKSRRAGIAAAARILERDLGLSPGTAHRRARLEAAKQDAAKKTEGDNKASASGETPTPATTSATSGTSTVPSSAPTAPKSQAQESSKSSRGAKGKKQGASAESAKSKGDKSSETSAASKTPVILLKKKDEAGEKAGQKGTGTAASASNTSQAPPTGPKATTNKNAQASGSQKKGGQSQAPTPGATRAFVKHANPSQGVTEALLKEAMQAFGTITFVEIDRRKGFAYVDFSEHDGLVKAISASPISVADATVQVLERKETGTKKGAAAQSASSNGTATTSGSAAPTVSAEKGAPSTTKHFRNRYGNDQLTLVIAPGKGLGLPEDVMGKDL</sequence>
<feature type="compositionally biased region" description="Polar residues" evidence="6">
    <location>
        <begin position="429"/>
        <end position="469"/>
    </location>
</feature>
<dbReference type="GeneID" id="19329532"/>
<feature type="region of interest" description="Disordered" evidence="6">
    <location>
        <begin position="548"/>
        <end position="590"/>
    </location>
</feature>
<feature type="compositionally biased region" description="Basic and acidic residues" evidence="6">
    <location>
        <begin position="415"/>
        <end position="425"/>
    </location>
</feature>
<protein>
    <submittedName>
        <fullName evidence="8">Putative nonsense-mediated mrna decay protein</fullName>
    </submittedName>
</protein>
<evidence type="ECO:0000256" key="4">
    <source>
        <dbReference type="ARBA" id="ARBA00023242"/>
    </source>
</evidence>
<dbReference type="RefSeq" id="XP_007911648.1">
    <property type="nucleotide sequence ID" value="XM_007913457.1"/>
</dbReference>
<feature type="compositionally biased region" description="Basic and acidic residues" evidence="6">
    <location>
        <begin position="202"/>
        <end position="215"/>
    </location>
</feature>
<dbReference type="KEGG" id="tmn:UCRPA7_866"/>
<dbReference type="InterPro" id="IPR039722">
    <property type="entry name" value="Upf3"/>
</dbReference>
<dbReference type="Proteomes" id="UP000014074">
    <property type="component" value="Unassembled WGS sequence"/>
</dbReference>
<evidence type="ECO:0000313" key="8">
    <source>
        <dbReference type="EMBL" id="EOO03623.1"/>
    </source>
</evidence>
<feature type="compositionally biased region" description="Basic and acidic residues" evidence="6">
    <location>
        <begin position="320"/>
        <end position="336"/>
    </location>
</feature>
<keyword evidence="3" id="KW-0866">Nonsense-mediated mRNA decay</keyword>
<dbReference type="PANTHER" id="PTHR13112">
    <property type="entry name" value="UPF3 REGULATOR OF NONSENSE TRANSCRIPTS-LIKE PROTEIN"/>
    <property type="match status" value="1"/>
</dbReference>
<comment type="similarity">
    <text evidence="2">Belongs to the RENT3 family.</text>
</comment>
<dbReference type="SUPFAM" id="SSF54928">
    <property type="entry name" value="RNA-binding domain, RBD"/>
    <property type="match status" value="2"/>
</dbReference>
<dbReference type="Pfam" id="PF03467">
    <property type="entry name" value="Smg4_UPF3"/>
    <property type="match status" value="1"/>
</dbReference>
<keyword evidence="5" id="KW-0694">RNA-binding</keyword>
<dbReference type="GO" id="GO:0005730">
    <property type="term" value="C:nucleolus"/>
    <property type="evidence" value="ECO:0007669"/>
    <property type="project" value="TreeGrafter"/>
</dbReference>
<evidence type="ECO:0000256" key="5">
    <source>
        <dbReference type="PROSITE-ProRule" id="PRU00176"/>
    </source>
</evidence>
<feature type="domain" description="RRM" evidence="7">
    <location>
        <begin position="474"/>
        <end position="547"/>
    </location>
</feature>
<dbReference type="OrthoDB" id="18087at2759"/>
<comment type="subcellular location">
    <subcellularLocation>
        <location evidence="1">Nucleus</location>
    </subcellularLocation>
</comment>
<dbReference type="CDD" id="cd12455">
    <property type="entry name" value="RRM_like_Smg4_UPF3"/>
    <property type="match status" value="1"/>
</dbReference>
<evidence type="ECO:0000256" key="1">
    <source>
        <dbReference type="ARBA" id="ARBA00004123"/>
    </source>
</evidence>
<evidence type="ECO:0000256" key="2">
    <source>
        <dbReference type="ARBA" id="ARBA00005991"/>
    </source>
</evidence>
<accession>R8BWA1</accession>
<dbReference type="AlphaFoldDB" id="R8BWA1"/>
<dbReference type="GO" id="GO:0005737">
    <property type="term" value="C:cytoplasm"/>
    <property type="evidence" value="ECO:0007669"/>
    <property type="project" value="TreeGrafter"/>
</dbReference>
<dbReference type="EMBL" id="KB932817">
    <property type="protein sequence ID" value="EOO03623.1"/>
    <property type="molecule type" value="Genomic_DNA"/>
</dbReference>
<feature type="region of interest" description="Disordered" evidence="6">
    <location>
        <begin position="172"/>
        <end position="477"/>
    </location>
</feature>
<feature type="compositionally biased region" description="Basic and acidic residues" evidence="6">
    <location>
        <begin position="240"/>
        <end position="258"/>
    </location>
</feature>
<dbReference type="InterPro" id="IPR012677">
    <property type="entry name" value="Nucleotide-bd_a/b_plait_sf"/>
</dbReference>
<dbReference type="GO" id="GO:0045727">
    <property type="term" value="P:positive regulation of translation"/>
    <property type="evidence" value="ECO:0007669"/>
    <property type="project" value="TreeGrafter"/>
</dbReference>
<name>R8BWA1_PHAM7</name>
<dbReference type="GO" id="GO:0003729">
    <property type="term" value="F:mRNA binding"/>
    <property type="evidence" value="ECO:0007669"/>
    <property type="project" value="TreeGrafter"/>
</dbReference>
<evidence type="ECO:0000256" key="3">
    <source>
        <dbReference type="ARBA" id="ARBA00023161"/>
    </source>
</evidence>
<evidence type="ECO:0000259" key="7">
    <source>
        <dbReference type="PROSITE" id="PS50102"/>
    </source>
</evidence>
<dbReference type="PANTHER" id="PTHR13112:SF0">
    <property type="entry name" value="FI21285P1"/>
    <property type="match status" value="1"/>
</dbReference>
<evidence type="ECO:0000256" key="6">
    <source>
        <dbReference type="SAM" id="MobiDB-lite"/>
    </source>
</evidence>
<dbReference type="InterPro" id="IPR035979">
    <property type="entry name" value="RBD_domain_sf"/>
</dbReference>
<proteinExistence type="inferred from homology"/>
<dbReference type="GO" id="GO:0000184">
    <property type="term" value="P:nuclear-transcribed mRNA catabolic process, nonsense-mediated decay"/>
    <property type="evidence" value="ECO:0007669"/>
    <property type="project" value="UniProtKB-KW"/>
</dbReference>
<dbReference type="Gene3D" id="3.30.70.330">
    <property type="match status" value="2"/>
</dbReference>
<organism evidence="8 9">
    <name type="scientific">Phaeoacremonium minimum (strain UCR-PA7)</name>
    <name type="common">Esca disease fungus</name>
    <name type="synonym">Togninia minima</name>
    <dbReference type="NCBI Taxonomy" id="1286976"/>
    <lineage>
        <taxon>Eukaryota</taxon>
        <taxon>Fungi</taxon>
        <taxon>Dikarya</taxon>
        <taxon>Ascomycota</taxon>
        <taxon>Pezizomycotina</taxon>
        <taxon>Sordariomycetes</taxon>
        <taxon>Sordariomycetidae</taxon>
        <taxon>Togniniales</taxon>
        <taxon>Togniniaceae</taxon>
        <taxon>Phaeoacremonium</taxon>
    </lineage>
</organism>
<dbReference type="InterPro" id="IPR005120">
    <property type="entry name" value="UPF3_dom"/>
</dbReference>
<dbReference type="Pfam" id="PF00076">
    <property type="entry name" value="RRM_1"/>
    <property type="match status" value="1"/>
</dbReference>
<dbReference type="InterPro" id="IPR000504">
    <property type="entry name" value="RRM_dom"/>
</dbReference>
<feature type="compositionally biased region" description="Low complexity" evidence="6">
    <location>
        <begin position="551"/>
        <end position="577"/>
    </location>
</feature>
<dbReference type="CDD" id="cd00590">
    <property type="entry name" value="RRM_SF"/>
    <property type="match status" value="1"/>
</dbReference>
<keyword evidence="9" id="KW-1185">Reference proteome</keyword>
<dbReference type="eggNOG" id="KOG1295">
    <property type="taxonomic scope" value="Eukaryota"/>
</dbReference>